<evidence type="ECO:0000313" key="2">
    <source>
        <dbReference type="EMBL" id="PIA34488.1"/>
    </source>
</evidence>
<dbReference type="InterPro" id="IPR017451">
    <property type="entry name" value="F-box-assoc_interact_dom"/>
</dbReference>
<feature type="domain" description="F-box" evidence="1">
    <location>
        <begin position="38"/>
        <end position="78"/>
    </location>
</feature>
<dbReference type="AlphaFoldDB" id="A0A2G5CT80"/>
<dbReference type="Pfam" id="PF08268">
    <property type="entry name" value="FBA_3"/>
    <property type="match status" value="1"/>
</dbReference>
<reference evidence="2 3" key="1">
    <citation type="submission" date="2017-09" db="EMBL/GenBank/DDBJ databases">
        <title>WGS assembly of Aquilegia coerulea Goldsmith.</title>
        <authorList>
            <person name="Hodges S."/>
            <person name="Kramer E."/>
            <person name="Nordborg M."/>
            <person name="Tomkins J."/>
            <person name="Borevitz J."/>
            <person name="Derieg N."/>
            <person name="Yan J."/>
            <person name="Mihaltcheva S."/>
            <person name="Hayes R.D."/>
            <person name="Rokhsar D."/>
        </authorList>
    </citation>
    <scope>NUCLEOTIDE SEQUENCE [LARGE SCALE GENOMIC DNA]</scope>
    <source>
        <strain evidence="3">cv. Goldsmith</strain>
    </source>
</reference>
<dbReference type="Proteomes" id="UP000230069">
    <property type="component" value="Unassembled WGS sequence"/>
</dbReference>
<gene>
    <name evidence="2" type="ORF">AQUCO_03700037v1</name>
</gene>
<dbReference type="SUPFAM" id="SSF81383">
    <property type="entry name" value="F-box domain"/>
    <property type="match status" value="1"/>
</dbReference>
<dbReference type="Pfam" id="PF00646">
    <property type="entry name" value="F-box"/>
    <property type="match status" value="1"/>
</dbReference>
<dbReference type="OrthoDB" id="1938527at2759"/>
<sequence>MGSACSMCMKGKKRSLYNCIDDEISLEEEMSVIQIPLLEKTIIFNILTWLPAEELHNLICVCRLWLRIIKSSSFIQAHLRRLKPGLITIEANHTISPSVLLTTNILKEQDDSIMVRELTAPSKITWSSCNGLILFGRFVDTVGKLLLANPATKRLMQLPSPTHGTNSMFEHIFGMTYLPSIKTHKVIHWFTCAGNNKMLGWEILTIGDRTWGRLNTCHTRLQIMSETQKIVFVKYVAHWIAVEDDDKLVVSLDMIEDEDQIHKTKLPCSFSGVDELLDIGGVLSFVSRVNNRSTHFDIWGLKDICEGHWVKQRRIRLDGVSKNLLIVGAAALENAKVIIFRAGEPSTYRYYTYDVQLKQTRYLDFDSGKTALVLPHVDSLVSCRRLYF</sequence>
<dbReference type="NCBIfam" id="TIGR01640">
    <property type="entry name" value="F_box_assoc_1"/>
    <property type="match status" value="1"/>
</dbReference>
<dbReference type="Gene3D" id="1.20.1280.50">
    <property type="match status" value="1"/>
</dbReference>
<dbReference type="InterPro" id="IPR036047">
    <property type="entry name" value="F-box-like_dom_sf"/>
</dbReference>
<organism evidence="2 3">
    <name type="scientific">Aquilegia coerulea</name>
    <name type="common">Rocky mountain columbine</name>
    <dbReference type="NCBI Taxonomy" id="218851"/>
    <lineage>
        <taxon>Eukaryota</taxon>
        <taxon>Viridiplantae</taxon>
        <taxon>Streptophyta</taxon>
        <taxon>Embryophyta</taxon>
        <taxon>Tracheophyta</taxon>
        <taxon>Spermatophyta</taxon>
        <taxon>Magnoliopsida</taxon>
        <taxon>Ranunculales</taxon>
        <taxon>Ranunculaceae</taxon>
        <taxon>Thalictroideae</taxon>
        <taxon>Aquilegia</taxon>
    </lineage>
</organism>
<dbReference type="PANTHER" id="PTHR31672:SF11">
    <property type="entry name" value="F-BOX PROTEIN CPR1-LIKE ISOFORM X2"/>
    <property type="match status" value="1"/>
</dbReference>
<keyword evidence="3" id="KW-1185">Reference proteome</keyword>
<evidence type="ECO:0000313" key="3">
    <source>
        <dbReference type="Proteomes" id="UP000230069"/>
    </source>
</evidence>
<evidence type="ECO:0000259" key="1">
    <source>
        <dbReference type="SMART" id="SM00256"/>
    </source>
</evidence>
<name>A0A2G5CT80_AQUCA</name>
<dbReference type="InterPro" id="IPR050796">
    <property type="entry name" value="SCF_F-box_component"/>
</dbReference>
<dbReference type="InterPro" id="IPR001810">
    <property type="entry name" value="F-box_dom"/>
</dbReference>
<dbReference type="EMBL" id="KZ305054">
    <property type="protein sequence ID" value="PIA34488.1"/>
    <property type="molecule type" value="Genomic_DNA"/>
</dbReference>
<dbReference type="InParanoid" id="A0A2G5CT80"/>
<protein>
    <recommendedName>
        <fullName evidence="1">F-box domain-containing protein</fullName>
    </recommendedName>
</protein>
<accession>A0A2G5CT80</accession>
<proteinExistence type="predicted"/>
<dbReference type="SMART" id="SM00256">
    <property type="entry name" value="FBOX"/>
    <property type="match status" value="1"/>
</dbReference>
<dbReference type="InterPro" id="IPR013187">
    <property type="entry name" value="F-box-assoc_dom_typ3"/>
</dbReference>
<dbReference type="PANTHER" id="PTHR31672">
    <property type="entry name" value="BNACNNG10540D PROTEIN"/>
    <property type="match status" value="1"/>
</dbReference>